<protein>
    <submittedName>
        <fullName evidence="1">Ig domain-containing protein</fullName>
    </submittedName>
</protein>
<dbReference type="AlphaFoldDB" id="A0A9X4MVG1"/>
<comment type="caution">
    <text evidence="1">The sequence shown here is derived from an EMBL/GenBank/DDBJ whole genome shotgun (WGS) entry which is preliminary data.</text>
</comment>
<feature type="non-terminal residue" evidence="1">
    <location>
        <position position="218"/>
    </location>
</feature>
<sequence length="218" mass="22979">PADTTITVDEGSLPPGVRYNADTKTFEGTPTRIGTYNVTVTVAPTGVRNNDLTKTVTFHVTALPASIDISNNNQTIQLGTEMTASVVTPNQYGELRGLDAILESVGNNSSGITERMIAQYLLGQYGLVYDTNTHTISGTPTKTGQIRFTFKSVNSFDLGSNTAEETFVLTIVNDQSRIPVITAAVEGTTTITGTGVDGATITVTLPDGTEKTAQVVDG</sequence>
<proteinExistence type="predicted"/>
<accession>A0A9X4MVG1</accession>
<dbReference type="InterPro" id="IPR013783">
    <property type="entry name" value="Ig-like_fold"/>
</dbReference>
<dbReference type="RefSeq" id="WP_277946781.1">
    <property type="nucleotide sequence ID" value="NZ_JANFMP010000102.1"/>
</dbReference>
<dbReference type="Pfam" id="PF05345">
    <property type="entry name" value="He_PIG"/>
    <property type="match status" value="1"/>
</dbReference>
<dbReference type="GO" id="GO:0005509">
    <property type="term" value="F:calcium ion binding"/>
    <property type="evidence" value="ECO:0007669"/>
    <property type="project" value="InterPro"/>
</dbReference>
<dbReference type="SUPFAM" id="SSF49313">
    <property type="entry name" value="Cadherin-like"/>
    <property type="match status" value="2"/>
</dbReference>
<dbReference type="EMBL" id="JANFMP010000102">
    <property type="protein sequence ID" value="MDG4528183.1"/>
    <property type="molecule type" value="Genomic_DNA"/>
</dbReference>
<dbReference type="InterPro" id="IPR015919">
    <property type="entry name" value="Cadherin-like_sf"/>
</dbReference>
<reference evidence="1" key="1">
    <citation type="submission" date="2022-07" db="EMBL/GenBank/DDBJ databases">
        <title>Whole Genome Sequencing of Streptococcus suis.</title>
        <authorList>
            <person name="Dai X."/>
            <person name="Huang J."/>
            <person name="Wang L."/>
        </authorList>
    </citation>
    <scope>NUCLEOTIDE SEQUENCE</scope>
    <source>
        <strain evidence="1">XNB2</strain>
    </source>
</reference>
<feature type="non-terminal residue" evidence="1">
    <location>
        <position position="1"/>
    </location>
</feature>
<evidence type="ECO:0000313" key="1">
    <source>
        <dbReference type="EMBL" id="MDG4528183.1"/>
    </source>
</evidence>
<name>A0A9X4MVG1_STRSU</name>
<dbReference type="GO" id="GO:0016020">
    <property type="term" value="C:membrane"/>
    <property type="evidence" value="ECO:0007669"/>
    <property type="project" value="InterPro"/>
</dbReference>
<gene>
    <name evidence="1" type="ORF">NOL13_12620</name>
</gene>
<dbReference type="Proteomes" id="UP001152875">
    <property type="component" value="Unassembled WGS sequence"/>
</dbReference>
<organism evidence="1 2">
    <name type="scientific">Streptococcus suis</name>
    <dbReference type="NCBI Taxonomy" id="1307"/>
    <lineage>
        <taxon>Bacteria</taxon>
        <taxon>Bacillati</taxon>
        <taxon>Bacillota</taxon>
        <taxon>Bacilli</taxon>
        <taxon>Lactobacillales</taxon>
        <taxon>Streptococcaceae</taxon>
        <taxon>Streptococcus</taxon>
    </lineage>
</organism>
<evidence type="ECO:0000313" key="2">
    <source>
        <dbReference type="Proteomes" id="UP001152875"/>
    </source>
</evidence>
<dbReference type="Gene3D" id="2.60.40.10">
    <property type="entry name" value="Immunoglobulins"/>
    <property type="match status" value="2"/>
</dbReference>